<name>A0A6B9VCY6_ARAHY</name>
<dbReference type="InterPro" id="IPR008972">
    <property type="entry name" value="Cupredoxin"/>
</dbReference>
<comment type="similarity">
    <text evidence="7">Belongs to the early nodulin-like (ENODL) family.</text>
</comment>
<dbReference type="AlphaFoldDB" id="A0A6B9VCY6"/>
<dbReference type="GO" id="GO:0005886">
    <property type="term" value="C:plasma membrane"/>
    <property type="evidence" value="ECO:0007669"/>
    <property type="project" value="TreeGrafter"/>
</dbReference>
<dbReference type="PANTHER" id="PTHR33021">
    <property type="entry name" value="BLUE COPPER PROTEIN"/>
    <property type="match status" value="1"/>
</dbReference>
<dbReference type="GO" id="GO:0009055">
    <property type="term" value="F:electron transfer activity"/>
    <property type="evidence" value="ECO:0007669"/>
    <property type="project" value="InterPro"/>
</dbReference>
<proteinExistence type="inferred from homology"/>
<keyword evidence="4" id="KW-0472">Membrane</keyword>
<accession>A0A6B9VCY6</accession>
<feature type="compositionally biased region" description="Low complexity" evidence="9">
    <location>
        <begin position="171"/>
        <end position="188"/>
    </location>
</feature>
<comment type="subcellular location">
    <subcellularLocation>
        <location evidence="1">Endomembrane system</location>
    </subcellularLocation>
</comment>
<dbReference type="InterPro" id="IPR039391">
    <property type="entry name" value="Phytocyanin-like"/>
</dbReference>
<reference evidence="12 13" key="1">
    <citation type="submission" date="2020-01" db="EMBL/GenBank/DDBJ databases">
        <title>Genome sequence of Arachis hypogaea, cultivar Shitouqi.</title>
        <authorList>
            <person name="Zhuang W."/>
            <person name="Chen H."/>
            <person name="Varshney R."/>
            <person name="Wang D."/>
            <person name="Ming R."/>
        </authorList>
    </citation>
    <scope>NUCLEOTIDE SEQUENCE [LARGE SCALE GENOMIC DNA]</scope>
    <source>
        <tissue evidence="12">Young leaf</tissue>
    </source>
</reference>
<dbReference type="Gene3D" id="2.60.40.420">
    <property type="entry name" value="Cupredoxins - blue copper proteins"/>
    <property type="match status" value="1"/>
</dbReference>
<dbReference type="Pfam" id="PF02298">
    <property type="entry name" value="Cu_bind_like"/>
    <property type="match status" value="1"/>
</dbReference>
<comment type="function">
    <text evidence="8">May act as a carbohydrate transporter.</text>
</comment>
<dbReference type="GO" id="GO:0009877">
    <property type="term" value="P:nodulation"/>
    <property type="evidence" value="ECO:0007669"/>
    <property type="project" value="UniProtKB-KW"/>
</dbReference>
<dbReference type="InterPro" id="IPR003245">
    <property type="entry name" value="Phytocyanin_dom"/>
</dbReference>
<evidence type="ECO:0000256" key="2">
    <source>
        <dbReference type="ARBA" id="ARBA00022458"/>
    </source>
</evidence>
<keyword evidence="5" id="KW-1015">Disulfide bond</keyword>
<feature type="region of interest" description="Disordered" evidence="9">
    <location>
        <begin position="135"/>
        <end position="188"/>
    </location>
</feature>
<feature type="compositionally biased region" description="Pro residues" evidence="9">
    <location>
        <begin position="143"/>
        <end position="170"/>
    </location>
</feature>
<dbReference type="FunFam" id="2.60.40.420:FF:000034">
    <property type="entry name" value="Cupredoxin superfamily protein"/>
    <property type="match status" value="1"/>
</dbReference>
<protein>
    <submittedName>
        <fullName evidence="12">Blue copper protein</fullName>
    </submittedName>
</protein>
<evidence type="ECO:0000313" key="12">
    <source>
        <dbReference type="EMBL" id="QHN78564.1"/>
    </source>
</evidence>
<organism evidence="12 13">
    <name type="scientific">Arachis hypogaea</name>
    <name type="common">Peanut</name>
    <dbReference type="NCBI Taxonomy" id="3818"/>
    <lineage>
        <taxon>Eukaryota</taxon>
        <taxon>Viridiplantae</taxon>
        <taxon>Streptophyta</taxon>
        <taxon>Embryophyta</taxon>
        <taxon>Tracheophyta</taxon>
        <taxon>Spermatophyta</taxon>
        <taxon>Magnoliopsida</taxon>
        <taxon>eudicotyledons</taxon>
        <taxon>Gunneridae</taxon>
        <taxon>Pentapetalae</taxon>
        <taxon>rosids</taxon>
        <taxon>fabids</taxon>
        <taxon>Fabales</taxon>
        <taxon>Fabaceae</taxon>
        <taxon>Papilionoideae</taxon>
        <taxon>50 kb inversion clade</taxon>
        <taxon>dalbergioids sensu lato</taxon>
        <taxon>Dalbergieae</taxon>
        <taxon>Pterocarpus clade</taxon>
        <taxon>Arachis</taxon>
    </lineage>
</organism>
<dbReference type="EMBL" id="CP031001">
    <property type="protein sequence ID" value="QHN78564.1"/>
    <property type="molecule type" value="Genomic_DNA"/>
</dbReference>
<evidence type="ECO:0000256" key="6">
    <source>
        <dbReference type="ARBA" id="ARBA00023180"/>
    </source>
</evidence>
<dbReference type="Proteomes" id="UP000464620">
    <property type="component" value="Chromosome B09"/>
</dbReference>
<evidence type="ECO:0000256" key="5">
    <source>
        <dbReference type="ARBA" id="ARBA00023157"/>
    </source>
</evidence>
<gene>
    <name evidence="12" type="ORF">DS421_19g662390</name>
</gene>
<evidence type="ECO:0000256" key="1">
    <source>
        <dbReference type="ARBA" id="ARBA00004308"/>
    </source>
</evidence>
<keyword evidence="6" id="KW-0325">Glycoprotein</keyword>
<evidence type="ECO:0000256" key="7">
    <source>
        <dbReference type="ARBA" id="ARBA00035011"/>
    </source>
</evidence>
<evidence type="ECO:0000259" key="11">
    <source>
        <dbReference type="PROSITE" id="PS51485"/>
    </source>
</evidence>
<feature type="domain" description="Phytocyanin" evidence="11">
    <location>
        <begin position="32"/>
        <end position="134"/>
    </location>
</feature>
<dbReference type="PANTHER" id="PTHR33021:SF288">
    <property type="entry name" value="OS03G0648500 PROTEIN"/>
    <property type="match status" value="1"/>
</dbReference>
<dbReference type="CDD" id="cd13920">
    <property type="entry name" value="Stellacyanin"/>
    <property type="match status" value="1"/>
</dbReference>
<sequence length="347" mass="37943">MMLLKHQKGFVLSFSALLLLLAMNCHCSSAHTQFIVGDSAGWVIPPYPTYYTNWSHNHFFRVGDSLVFNFDPKFYNLMEVSEYEYEHCTSMEPLKVFNSSPAIIQLNQNASFFFVCTIANYCCLGQKLAVSVHQRTHNNKPPSSSPSPSPSPLPSHAPPPPTPPLPPPPSASNSNGSAGNPPPSSNKKNNAVAFGTSFSVHLLPLLLLGPNFFIKLSPDLPHGALSPRLLLSASLSSLVFYSSLVFRRASVPLSLAASHLRASVPPFFHASLASPRRASVPPHHTAAPSLAPSFAISRLLPWLPFQTEPRTRLDAGTWGLALVIAFQTEPRTRKWQNNTIVGSDRET</sequence>
<keyword evidence="3 10" id="KW-0732">Signal</keyword>
<evidence type="ECO:0000256" key="8">
    <source>
        <dbReference type="ARBA" id="ARBA00037626"/>
    </source>
</evidence>
<dbReference type="PROSITE" id="PS51485">
    <property type="entry name" value="PHYTOCYANIN"/>
    <property type="match status" value="1"/>
</dbReference>
<evidence type="ECO:0000313" key="13">
    <source>
        <dbReference type="Proteomes" id="UP000464620"/>
    </source>
</evidence>
<dbReference type="GO" id="GO:0012505">
    <property type="term" value="C:endomembrane system"/>
    <property type="evidence" value="ECO:0007669"/>
    <property type="project" value="UniProtKB-SubCell"/>
</dbReference>
<keyword evidence="2" id="KW-0536">Nodulation</keyword>
<feature type="signal peptide" evidence="10">
    <location>
        <begin position="1"/>
        <end position="30"/>
    </location>
</feature>
<dbReference type="SUPFAM" id="SSF49503">
    <property type="entry name" value="Cupredoxins"/>
    <property type="match status" value="1"/>
</dbReference>
<evidence type="ECO:0000256" key="4">
    <source>
        <dbReference type="ARBA" id="ARBA00023136"/>
    </source>
</evidence>
<evidence type="ECO:0000256" key="10">
    <source>
        <dbReference type="SAM" id="SignalP"/>
    </source>
</evidence>
<evidence type="ECO:0000256" key="9">
    <source>
        <dbReference type="SAM" id="MobiDB-lite"/>
    </source>
</evidence>
<feature type="chain" id="PRO_5025373008" evidence="10">
    <location>
        <begin position="31"/>
        <end position="347"/>
    </location>
</feature>
<evidence type="ECO:0000256" key="3">
    <source>
        <dbReference type="ARBA" id="ARBA00022729"/>
    </source>
</evidence>